<evidence type="ECO:0000256" key="5">
    <source>
        <dbReference type="SAM" id="Coils"/>
    </source>
</evidence>
<keyword evidence="8" id="KW-1185">Reference proteome</keyword>
<evidence type="ECO:0000256" key="2">
    <source>
        <dbReference type="ARBA" id="ARBA00023015"/>
    </source>
</evidence>
<feature type="domain" description="BHLH" evidence="6">
    <location>
        <begin position="195"/>
        <end position="244"/>
    </location>
</feature>
<evidence type="ECO:0000256" key="3">
    <source>
        <dbReference type="ARBA" id="ARBA00023163"/>
    </source>
</evidence>
<dbReference type="Pfam" id="PF00010">
    <property type="entry name" value="HLH"/>
    <property type="match status" value="1"/>
</dbReference>
<dbReference type="Gene3D" id="4.10.280.10">
    <property type="entry name" value="Helix-loop-helix DNA-binding domain"/>
    <property type="match status" value="1"/>
</dbReference>
<keyword evidence="4" id="KW-0539">Nucleus</keyword>
<accession>A0A7N0ZRB8</accession>
<evidence type="ECO:0000313" key="8">
    <source>
        <dbReference type="Proteomes" id="UP000594263"/>
    </source>
</evidence>
<evidence type="ECO:0000313" key="7">
    <source>
        <dbReference type="EnsemblPlants" id="Kaladp0019s0028.1.v1.1"/>
    </source>
</evidence>
<protein>
    <recommendedName>
        <fullName evidence="6">BHLH domain-containing protein</fullName>
    </recommendedName>
</protein>
<dbReference type="AlphaFoldDB" id="A0A7N0ZRB8"/>
<sequence length="381" mass="42836">METGVHACDHKTVSCSTSIRENARSVFQYRREDTLEVRVSWPAEMDQHQNLSNLWMVNSQADMSGAIPMEASFDDLQHSNSLYAYQLPIVETAMNDFQINNNPMEQLTTNIRGSYDVSTTSDSDAADAAIYLYSSVNPTGVVWPKQENHCYNNNRPSQFTNGDYPVWNENYSWTPGREVKGKATNAIGATTSRSSEAQDHIMAERNRREKLNQRFNALSSAIPGLKKMDKATVLQEATKYVKQLEERIKTLEKQTKSITMMESAVFVKKSLRVINDIHKPGFSNETSFSEKKLSDESLPVIEVRFCEKKVLIRVHCDRKKGAAEKILGEIAKLHLTVVNSNVLAFGSSALDVTVLAKMNPECSMAENELVKTLCVALKSFM</sequence>
<evidence type="ECO:0000256" key="4">
    <source>
        <dbReference type="ARBA" id="ARBA00023242"/>
    </source>
</evidence>
<dbReference type="PROSITE" id="PS50888">
    <property type="entry name" value="BHLH"/>
    <property type="match status" value="1"/>
</dbReference>
<dbReference type="SUPFAM" id="SSF47459">
    <property type="entry name" value="HLH, helix-loop-helix DNA-binding domain"/>
    <property type="match status" value="1"/>
</dbReference>
<dbReference type="SMART" id="SM00353">
    <property type="entry name" value="HLH"/>
    <property type="match status" value="1"/>
</dbReference>
<dbReference type="EnsemblPlants" id="Kaladp0019s0028.1.v1.1">
    <property type="protein sequence ID" value="Kaladp0019s0028.1.v1.1"/>
    <property type="gene ID" value="Kaladp0019s0028.v1.1"/>
</dbReference>
<organism evidence="7 8">
    <name type="scientific">Kalanchoe fedtschenkoi</name>
    <name type="common">Lavender scallops</name>
    <name type="synonym">South American air plant</name>
    <dbReference type="NCBI Taxonomy" id="63787"/>
    <lineage>
        <taxon>Eukaryota</taxon>
        <taxon>Viridiplantae</taxon>
        <taxon>Streptophyta</taxon>
        <taxon>Embryophyta</taxon>
        <taxon>Tracheophyta</taxon>
        <taxon>Spermatophyta</taxon>
        <taxon>Magnoliopsida</taxon>
        <taxon>eudicotyledons</taxon>
        <taxon>Gunneridae</taxon>
        <taxon>Pentapetalae</taxon>
        <taxon>Saxifragales</taxon>
        <taxon>Crassulaceae</taxon>
        <taxon>Kalanchoe</taxon>
    </lineage>
</organism>
<evidence type="ECO:0000256" key="1">
    <source>
        <dbReference type="ARBA" id="ARBA00004123"/>
    </source>
</evidence>
<keyword evidence="3" id="KW-0804">Transcription</keyword>
<dbReference type="Proteomes" id="UP000594263">
    <property type="component" value="Unplaced"/>
</dbReference>
<dbReference type="Gramene" id="Kaladp0019s0028.1.v1.1">
    <property type="protein sequence ID" value="Kaladp0019s0028.1.v1.1"/>
    <property type="gene ID" value="Kaladp0019s0028.v1.1"/>
</dbReference>
<dbReference type="InterPro" id="IPR011598">
    <property type="entry name" value="bHLH_dom"/>
</dbReference>
<feature type="coiled-coil region" evidence="5">
    <location>
        <begin position="194"/>
        <end position="261"/>
    </location>
</feature>
<keyword evidence="5" id="KW-0175">Coiled coil</keyword>
<dbReference type="PANTHER" id="PTHR45959">
    <property type="entry name" value="BHLH TRANSCRIPTION FACTOR"/>
    <property type="match status" value="1"/>
</dbReference>
<dbReference type="GO" id="GO:0046983">
    <property type="term" value="F:protein dimerization activity"/>
    <property type="evidence" value="ECO:0007669"/>
    <property type="project" value="InterPro"/>
</dbReference>
<dbReference type="GO" id="GO:0005634">
    <property type="term" value="C:nucleus"/>
    <property type="evidence" value="ECO:0007669"/>
    <property type="project" value="UniProtKB-SubCell"/>
</dbReference>
<comment type="subcellular location">
    <subcellularLocation>
        <location evidence="1">Nucleus</location>
    </subcellularLocation>
</comment>
<reference evidence="7" key="1">
    <citation type="submission" date="2021-01" db="UniProtKB">
        <authorList>
            <consortium name="EnsemblPlants"/>
        </authorList>
    </citation>
    <scope>IDENTIFICATION</scope>
</reference>
<evidence type="ECO:0000259" key="6">
    <source>
        <dbReference type="PROSITE" id="PS50888"/>
    </source>
</evidence>
<keyword evidence="2" id="KW-0805">Transcription regulation</keyword>
<dbReference type="PANTHER" id="PTHR45959:SF2">
    <property type="entry name" value="BHLH TRANSCRIPTION FACTOR"/>
    <property type="match status" value="1"/>
</dbReference>
<dbReference type="InterPro" id="IPR052610">
    <property type="entry name" value="bHLH_transcription_regulator"/>
</dbReference>
<proteinExistence type="predicted"/>
<dbReference type="InterPro" id="IPR036638">
    <property type="entry name" value="HLH_DNA-bd_sf"/>
</dbReference>
<name>A0A7N0ZRB8_KALFE</name>